<keyword evidence="4 9" id="KW-0808">Transferase</keyword>
<evidence type="ECO:0000256" key="9">
    <source>
        <dbReference type="RuleBase" id="RU363066"/>
    </source>
</evidence>
<dbReference type="SUPFAM" id="SSF52540">
    <property type="entry name" value="P-loop containing nucleoside triphosphate hydrolases"/>
    <property type="match status" value="1"/>
</dbReference>
<dbReference type="InterPro" id="IPR027417">
    <property type="entry name" value="P-loop_NTPase"/>
</dbReference>
<keyword evidence="11" id="KW-1185">Reference proteome</keyword>
<protein>
    <recommendedName>
        <fullName evidence="3 9">Gluconokinase</fullName>
        <ecNumber evidence="3 9">2.7.1.12</ecNumber>
    </recommendedName>
</protein>
<dbReference type="GO" id="GO:0046316">
    <property type="term" value="F:gluconokinase activity"/>
    <property type="evidence" value="ECO:0007669"/>
    <property type="project" value="UniProtKB-EC"/>
</dbReference>
<dbReference type="GO" id="GO:0005737">
    <property type="term" value="C:cytoplasm"/>
    <property type="evidence" value="ECO:0007669"/>
    <property type="project" value="TreeGrafter"/>
</dbReference>
<evidence type="ECO:0000256" key="1">
    <source>
        <dbReference type="ARBA" id="ARBA00004875"/>
    </source>
</evidence>
<dbReference type="NCBIfam" id="TIGR01313">
    <property type="entry name" value="therm_gnt_kin"/>
    <property type="match status" value="1"/>
</dbReference>
<keyword evidence="7 9" id="KW-0067">ATP-binding</keyword>
<evidence type="ECO:0000256" key="7">
    <source>
        <dbReference type="ARBA" id="ARBA00022840"/>
    </source>
</evidence>
<proteinExistence type="inferred from homology"/>
<accession>A0AA38RRE8</accession>
<dbReference type="Proteomes" id="UP001174694">
    <property type="component" value="Unassembled WGS sequence"/>
</dbReference>
<dbReference type="AlphaFoldDB" id="A0AA38RRE8"/>
<reference evidence="10" key="1">
    <citation type="submission" date="2022-07" db="EMBL/GenBank/DDBJ databases">
        <title>Fungi with potential for degradation of polypropylene.</title>
        <authorList>
            <person name="Gostincar C."/>
        </authorList>
    </citation>
    <scope>NUCLEOTIDE SEQUENCE</scope>
    <source>
        <strain evidence="10">EXF-13308</strain>
    </source>
</reference>
<evidence type="ECO:0000256" key="5">
    <source>
        <dbReference type="ARBA" id="ARBA00022741"/>
    </source>
</evidence>
<dbReference type="Pfam" id="PF13671">
    <property type="entry name" value="AAA_33"/>
    <property type="match status" value="1"/>
</dbReference>
<dbReference type="GO" id="GO:0005524">
    <property type="term" value="F:ATP binding"/>
    <property type="evidence" value="ECO:0007669"/>
    <property type="project" value="UniProtKB-KW"/>
</dbReference>
<dbReference type="GO" id="GO:0005975">
    <property type="term" value="P:carbohydrate metabolic process"/>
    <property type="evidence" value="ECO:0007669"/>
    <property type="project" value="InterPro"/>
</dbReference>
<gene>
    <name evidence="10" type="ORF">NKR23_g5974</name>
</gene>
<keyword evidence="6 9" id="KW-0418">Kinase</keyword>
<dbReference type="PANTHER" id="PTHR43442">
    <property type="entry name" value="GLUCONOKINASE-RELATED"/>
    <property type="match status" value="1"/>
</dbReference>
<comment type="catalytic activity">
    <reaction evidence="8 9">
        <text>D-gluconate + ATP = 6-phospho-D-gluconate + ADP + H(+)</text>
        <dbReference type="Rhea" id="RHEA:19433"/>
        <dbReference type="ChEBI" id="CHEBI:15378"/>
        <dbReference type="ChEBI" id="CHEBI:18391"/>
        <dbReference type="ChEBI" id="CHEBI:30616"/>
        <dbReference type="ChEBI" id="CHEBI:58759"/>
        <dbReference type="ChEBI" id="CHEBI:456216"/>
        <dbReference type="EC" id="2.7.1.12"/>
    </reaction>
</comment>
<sequence length="190" mass="21680">MTTQPLELKTIFVVGGPAGSGKTTVATYLSQELAIPYLEGDDYHSAANKVKMGSGIPLTDGDRWDWLITLRNAATTQLQQSKAIIITCSCLRRRYRDVFRIASYNYPAVQVHFIYLKLDEERLQARITARVGHYMKESMVRSQIESLEEPAQDEFDVVKVDVRRDQVAVCKDALARVRAKLNEYEMYVNR</sequence>
<evidence type="ECO:0000256" key="3">
    <source>
        <dbReference type="ARBA" id="ARBA00012054"/>
    </source>
</evidence>
<evidence type="ECO:0000256" key="4">
    <source>
        <dbReference type="ARBA" id="ARBA00022679"/>
    </source>
</evidence>
<comment type="caution">
    <text evidence="10">The sequence shown here is derived from an EMBL/GenBank/DDBJ whole genome shotgun (WGS) entry which is preliminary data.</text>
</comment>
<dbReference type="CDD" id="cd02021">
    <property type="entry name" value="GntK"/>
    <property type="match status" value="1"/>
</dbReference>
<evidence type="ECO:0000313" key="11">
    <source>
        <dbReference type="Proteomes" id="UP001174694"/>
    </source>
</evidence>
<dbReference type="PANTHER" id="PTHR43442:SF3">
    <property type="entry name" value="GLUCONOKINASE-RELATED"/>
    <property type="match status" value="1"/>
</dbReference>
<evidence type="ECO:0000256" key="8">
    <source>
        <dbReference type="ARBA" id="ARBA00048090"/>
    </source>
</evidence>
<organism evidence="10 11">
    <name type="scientific">Pleurostoma richardsiae</name>
    <dbReference type="NCBI Taxonomy" id="41990"/>
    <lineage>
        <taxon>Eukaryota</taxon>
        <taxon>Fungi</taxon>
        <taxon>Dikarya</taxon>
        <taxon>Ascomycota</taxon>
        <taxon>Pezizomycotina</taxon>
        <taxon>Sordariomycetes</taxon>
        <taxon>Sordariomycetidae</taxon>
        <taxon>Calosphaeriales</taxon>
        <taxon>Pleurostomataceae</taxon>
        <taxon>Pleurostoma</taxon>
    </lineage>
</organism>
<name>A0AA38RRE8_9PEZI</name>
<dbReference type="EC" id="2.7.1.12" evidence="3 9"/>
<comment type="pathway">
    <text evidence="1 9">Carbohydrate acid metabolism; D-gluconate degradation.</text>
</comment>
<keyword evidence="5 9" id="KW-0547">Nucleotide-binding</keyword>
<dbReference type="InterPro" id="IPR006001">
    <property type="entry name" value="Therm_gnt_kin"/>
</dbReference>
<evidence type="ECO:0000313" key="10">
    <source>
        <dbReference type="EMBL" id="KAJ9144519.1"/>
    </source>
</evidence>
<evidence type="ECO:0000256" key="2">
    <source>
        <dbReference type="ARBA" id="ARBA00008420"/>
    </source>
</evidence>
<dbReference type="Gene3D" id="3.40.50.300">
    <property type="entry name" value="P-loop containing nucleotide triphosphate hydrolases"/>
    <property type="match status" value="1"/>
</dbReference>
<dbReference type="EMBL" id="JANBVO010000016">
    <property type="protein sequence ID" value="KAJ9144519.1"/>
    <property type="molecule type" value="Genomic_DNA"/>
</dbReference>
<evidence type="ECO:0000256" key="6">
    <source>
        <dbReference type="ARBA" id="ARBA00022777"/>
    </source>
</evidence>
<comment type="similarity">
    <text evidence="2 9">Belongs to the gluconokinase GntK/GntV family.</text>
</comment>